<dbReference type="Gene3D" id="4.10.280.80">
    <property type="match status" value="1"/>
</dbReference>
<name>A0AAW9DWR9_KLEAE</name>
<protein>
    <submittedName>
        <fullName evidence="1">T6SS effector amidase Tae4 family protein</fullName>
    </submittedName>
</protein>
<dbReference type="Proteomes" id="UP001279012">
    <property type="component" value="Unassembled WGS sequence"/>
</dbReference>
<evidence type="ECO:0000313" key="1">
    <source>
        <dbReference type="EMBL" id="MDX7013117.1"/>
    </source>
</evidence>
<accession>A0AAW9DWR9</accession>
<comment type="caution">
    <text evidence="1">The sequence shown here is derived from an EMBL/GenBank/DDBJ whole genome shotgun (WGS) entry which is preliminary data.</text>
</comment>
<reference evidence="1" key="1">
    <citation type="submission" date="2023-11" db="EMBL/GenBank/DDBJ databases">
        <title>Detection of rare carbapenemases in Enterobacterales - comparison of two colorimetric and two CIM-based carbapenemase assays.</title>
        <authorList>
            <person name="Schaffarczyk L."/>
            <person name="Noster J."/>
            <person name="Stelzer Y."/>
            <person name="Sattler J."/>
            <person name="Gatermann S."/>
            <person name="Hamprecht A."/>
        </authorList>
    </citation>
    <scope>NUCLEOTIDE SEQUENCE</scope>
    <source>
        <strain evidence="1">CIM-Cont-037</strain>
    </source>
</reference>
<dbReference type="Pfam" id="PF14113">
    <property type="entry name" value="Tae4"/>
    <property type="match status" value="1"/>
</dbReference>
<dbReference type="EMBL" id="JAWZZT010000001">
    <property type="protein sequence ID" value="MDX7013117.1"/>
    <property type="molecule type" value="Genomic_DNA"/>
</dbReference>
<evidence type="ECO:0000313" key="2">
    <source>
        <dbReference type="Proteomes" id="UP001279012"/>
    </source>
</evidence>
<dbReference type="InterPro" id="IPR025562">
    <property type="entry name" value="Tae4"/>
</dbReference>
<gene>
    <name evidence="1" type="ORF">SJ059_01315</name>
</gene>
<sequence>MQTGSDVMRPLYAQLKMQHYSANESRPGYVPRETLFNEIGYDASALIKSNPGYMNTCAVRMSLALLKCNVSFSGRLPIKAGAYKGKKIEPGAKLLADQLYKNNLFGKAEIYQEIRQAAESLRNRKGVIFFNRITNYNGGHIDLLEPLGDNMMQCNSDCYTDCKEIWFWELR</sequence>
<dbReference type="Gene3D" id="3.90.1720.80">
    <property type="match status" value="1"/>
</dbReference>
<proteinExistence type="predicted"/>
<organism evidence="1 2">
    <name type="scientific">Klebsiella aerogenes</name>
    <name type="common">Enterobacter aerogenes</name>
    <dbReference type="NCBI Taxonomy" id="548"/>
    <lineage>
        <taxon>Bacteria</taxon>
        <taxon>Pseudomonadati</taxon>
        <taxon>Pseudomonadota</taxon>
        <taxon>Gammaproteobacteria</taxon>
        <taxon>Enterobacterales</taxon>
        <taxon>Enterobacteriaceae</taxon>
        <taxon>Klebsiella/Raoultella group</taxon>
        <taxon>Klebsiella</taxon>
    </lineage>
</organism>
<dbReference type="AlphaFoldDB" id="A0AAW9DWR9"/>